<sequence>MFELILTLIIGIALGGALGFFVAKVQEKSVSTMPEEAGISAEQIAQQALQEQKLAQLEVQLREVTSVRDQLSDQYEENRSALAAEREATAKLEGQLSGMKEKLEFAEAQLDVAQKAEAERVQRERLAEQKREEERRRQQAQSSQEESRVLKAISPVQQNLEALQRKVAEIEEGRQAEMGKLGEQLLGLGRAQEKLDKETSSLAMALRNNKVRGFWGEAQLKNIVESAGLREHVDFETQYYTTNDDGKKQRPDMIVHLPDEKFIPIDAKVPYSDYQRAFEIPDSASEQELKIRDEYLQAHAKALRGHIDELAKRRYWTIAEEERVAPDFVIAFIPNDSLLQAALDVDPSIVDYAFSQQVALTSPVTLWSVLKSIAFAWQQQTLSDEAKELFDLSRELFKRLNTMSGHAIKLGKSLGNTIKNYNAFVGSLQGSVVPTARKLQALDANTLFDIPQIIEDEEKSNVREITSPELLPGWDGDEK</sequence>
<organism evidence="6 7">
    <name type="scientific">Alloscardovia macacae</name>
    <dbReference type="NCBI Taxonomy" id="1160091"/>
    <lineage>
        <taxon>Bacteria</taxon>
        <taxon>Bacillati</taxon>
        <taxon>Actinomycetota</taxon>
        <taxon>Actinomycetes</taxon>
        <taxon>Bifidobacteriales</taxon>
        <taxon>Bifidobacteriaceae</taxon>
        <taxon>Alloscardovia</taxon>
    </lineage>
</organism>
<reference evidence="6 7" key="1">
    <citation type="journal article" date="2017" name="BMC Genomics">
        <title>Comparative genomic and phylogenomic analyses of the Bifidobacteriaceae family.</title>
        <authorList>
            <person name="Lugli G.A."/>
            <person name="Milani C."/>
            <person name="Turroni F."/>
            <person name="Duranti S."/>
            <person name="Mancabelli L."/>
            <person name="Mangifesta M."/>
            <person name="Ferrario C."/>
            <person name="Modesto M."/>
            <person name="Mattarelli P."/>
            <person name="Jiri K."/>
            <person name="van Sinderen D."/>
            <person name="Ventura M."/>
        </authorList>
    </citation>
    <scope>NUCLEOTIDE SEQUENCE [LARGE SCALE GENOMIC DNA]</scope>
    <source>
        <strain evidence="6 7">DSM 24762</strain>
    </source>
</reference>
<evidence type="ECO:0000313" key="7">
    <source>
        <dbReference type="Proteomes" id="UP000243657"/>
    </source>
</evidence>
<evidence type="ECO:0000256" key="5">
    <source>
        <dbReference type="SAM" id="MobiDB-lite"/>
    </source>
</evidence>
<evidence type="ECO:0000256" key="1">
    <source>
        <dbReference type="ARBA" id="ARBA00003416"/>
    </source>
</evidence>
<evidence type="ECO:0000256" key="3">
    <source>
        <dbReference type="ARBA" id="ARBA00023054"/>
    </source>
</evidence>
<dbReference type="AlphaFoldDB" id="A0A261F6A6"/>
<dbReference type="PANTHER" id="PTHR30563:SF0">
    <property type="entry name" value="DNA RECOMBINATION PROTEIN RMUC"/>
    <property type="match status" value="1"/>
</dbReference>
<dbReference type="PANTHER" id="PTHR30563">
    <property type="entry name" value="DNA RECOMBINATION PROTEIN RMUC"/>
    <property type="match status" value="1"/>
</dbReference>
<comment type="similarity">
    <text evidence="2">Belongs to the RmuC family.</text>
</comment>
<dbReference type="RefSeq" id="WP_094726225.1">
    <property type="nucleotide sequence ID" value="NZ_JBHLWS010000009.1"/>
</dbReference>
<keyword evidence="6" id="KW-0687">Ribonucleoprotein</keyword>
<name>A0A261F6A6_9BIFI</name>
<dbReference type="GO" id="GO:0005840">
    <property type="term" value="C:ribosome"/>
    <property type="evidence" value="ECO:0007669"/>
    <property type="project" value="UniProtKB-KW"/>
</dbReference>
<dbReference type="GO" id="GO:0006310">
    <property type="term" value="P:DNA recombination"/>
    <property type="evidence" value="ECO:0007669"/>
    <property type="project" value="UniProtKB-KW"/>
</dbReference>
<feature type="region of interest" description="Disordered" evidence="5">
    <location>
        <begin position="123"/>
        <end position="150"/>
    </location>
</feature>
<gene>
    <name evidence="6" type="ORF">ALMA_0459</name>
</gene>
<proteinExistence type="inferred from homology"/>
<evidence type="ECO:0000313" key="6">
    <source>
        <dbReference type="EMBL" id="OZG54651.1"/>
    </source>
</evidence>
<comment type="function">
    <text evidence="1">Involved in DNA recombination.</text>
</comment>
<dbReference type="Pfam" id="PF02646">
    <property type="entry name" value="RmuC"/>
    <property type="match status" value="1"/>
</dbReference>
<protein>
    <submittedName>
        <fullName evidence="6">30S ribosomal protein S9</fullName>
    </submittedName>
</protein>
<dbReference type="Proteomes" id="UP000243657">
    <property type="component" value="Unassembled WGS sequence"/>
</dbReference>
<evidence type="ECO:0000256" key="2">
    <source>
        <dbReference type="ARBA" id="ARBA00009840"/>
    </source>
</evidence>
<comment type="caution">
    <text evidence="6">The sequence shown here is derived from an EMBL/GenBank/DDBJ whole genome shotgun (WGS) entry which is preliminary data.</text>
</comment>
<accession>A0A261F6A6</accession>
<feature type="compositionally biased region" description="Basic and acidic residues" evidence="5">
    <location>
        <begin position="123"/>
        <end position="137"/>
    </location>
</feature>
<keyword evidence="6" id="KW-0689">Ribosomal protein</keyword>
<keyword evidence="4" id="KW-0233">DNA recombination</keyword>
<keyword evidence="3" id="KW-0175">Coiled coil</keyword>
<evidence type="ECO:0000256" key="4">
    <source>
        <dbReference type="ARBA" id="ARBA00023172"/>
    </source>
</evidence>
<dbReference type="EMBL" id="MWWT01000002">
    <property type="protein sequence ID" value="OZG54651.1"/>
    <property type="molecule type" value="Genomic_DNA"/>
</dbReference>
<dbReference type="InterPro" id="IPR003798">
    <property type="entry name" value="DNA_recombination_RmuC"/>
</dbReference>
<keyword evidence="7" id="KW-1185">Reference proteome</keyword>